<reference evidence="1 2" key="1">
    <citation type="submission" date="2023-04" db="EMBL/GenBank/DDBJ databases">
        <title>Genome of Basidiobolus ranarum AG-B5.</title>
        <authorList>
            <person name="Stajich J.E."/>
            <person name="Carter-House D."/>
            <person name="Gryganskyi A."/>
        </authorList>
    </citation>
    <scope>NUCLEOTIDE SEQUENCE [LARGE SCALE GENOMIC DNA]</scope>
    <source>
        <strain evidence="1 2">AG-B5</strain>
    </source>
</reference>
<evidence type="ECO:0008006" key="3">
    <source>
        <dbReference type="Google" id="ProtNLM"/>
    </source>
</evidence>
<protein>
    <recommendedName>
        <fullName evidence="3">F-box domain-containing protein</fullName>
    </recommendedName>
</protein>
<organism evidence="1 2">
    <name type="scientific">Basidiobolus ranarum</name>
    <dbReference type="NCBI Taxonomy" id="34480"/>
    <lineage>
        <taxon>Eukaryota</taxon>
        <taxon>Fungi</taxon>
        <taxon>Fungi incertae sedis</taxon>
        <taxon>Zoopagomycota</taxon>
        <taxon>Entomophthoromycotina</taxon>
        <taxon>Basidiobolomycetes</taxon>
        <taxon>Basidiobolales</taxon>
        <taxon>Basidiobolaceae</taxon>
        <taxon>Basidiobolus</taxon>
    </lineage>
</organism>
<dbReference type="InterPro" id="IPR032675">
    <property type="entry name" value="LRR_dom_sf"/>
</dbReference>
<evidence type="ECO:0000313" key="2">
    <source>
        <dbReference type="Proteomes" id="UP001479436"/>
    </source>
</evidence>
<dbReference type="EMBL" id="JASJQH010000320">
    <property type="protein sequence ID" value="KAK9765079.1"/>
    <property type="molecule type" value="Genomic_DNA"/>
</dbReference>
<proteinExistence type="predicted"/>
<dbReference type="Gene3D" id="3.80.10.10">
    <property type="entry name" value="Ribonuclease Inhibitor"/>
    <property type="match status" value="2"/>
</dbReference>
<sequence length="566" mass="65334">MDKKYELQRPSKTTNTSSPWIVDILRLIFSFSSDDLSQLTNYCLVSSTWYSEAIRIVWREPIFQTQASFQRFKQAICKNQYLASLVYVLDLQDYRYFVLKYATSLLPYLPNLNSIRFPQAIPISKNILSISPNCPFSALKVLNYVEIYSSDVDDLRFLESILRHCTHLEKLGLILKDTEDWELPTDIQPIASLKWLEIAGLELTEPLLRSLLTLTPNLTRLEIFTGSPPTNFISTIVNCCQQLDHLHFEFEYAEDDVLWELSNDNVRNTTSRLKHFSLIYNQVVYDIPEEWMESLWRSLTSLEVLRLWRVELSDTMIHSLSKMPIPKLRSLDICSTSVVESNSVEAWEEFFVSCGGQLTQLSISHSLLPARVGQIIAKYCVKLEELTIRSCKFTDASVVAVVEHCGDTLKKIKLYDTSFTEASLRAICDQCTKLEELVLFRTEHWLQPFDTTPLISYIAEHGYFLRSLCIRGWKATNDLLNSLADYGPNLQELDFENETELEDSVLQRVMACCQLRQLNITTQNDCAGLTPELIESVDKYYVFAKRLQNPLSLDMETIYGMLYSNQ</sequence>
<gene>
    <name evidence="1" type="ORF">K7432_006885</name>
</gene>
<comment type="caution">
    <text evidence="1">The sequence shown here is derived from an EMBL/GenBank/DDBJ whole genome shotgun (WGS) entry which is preliminary data.</text>
</comment>
<dbReference type="PANTHER" id="PTHR13318">
    <property type="entry name" value="PARTNER OF PAIRED, ISOFORM B-RELATED"/>
    <property type="match status" value="1"/>
</dbReference>
<keyword evidence="2" id="KW-1185">Reference proteome</keyword>
<accession>A0ABR2WU74</accession>
<dbReference type="SUPFAM" id="SSF52047">
    <property type="entry name" value="RNI-like"/>
    <property type="match status" value="2"/>
</dbReference>
<dbReference type="Proteomes" id="UP001479436">
    <property type="component" value="Unassembled WGS sequence"/>
</dbReference>
<evidence type="ECO:0000313" key="1">
    <source>
        <dbReference type="EMBL" id="KAK9765079.1"/>
    </source>
</evidence>
<name>A0ABR2WU74_9FUNG</name>